<comment type="caution">
    <text evidence="2">The sequence shown here is derived from an EMBL/GenBank/DDBJ whole genome shotgun (WGS) entry which is preliminary data.</text>
</comment>
<dbReference type="AlphaFoldDB" id="A0AA87Z3G9"/>
<organism evidence="2 3">
    <name type="scientific">Ficus carica</name>
    <name type="common">Common fig</name>
    <dbReference type="NCBI Taxonomy" id="3494"/>
    <lineage>
        <taxon>Eukaryota</taxon>
        <taxon>Viridiplantae</taxon>
        <taxon>Streptophyta</taxon>
        <taxon>Embryophyta</taxon>
        <taxon>Tracheophyta</taxon>
        <taxon>Spermatophyta</taxon>
        <taxon>Magnoliopsida</taxon>
        <taxon>eudicotyledons</taxon>
        <taxon>Gunneridae</taxon>
        <taxon>Pentapetalae</taxon>
        <taxon>rosids</taxon>
        <taxon>fabids</taxon>
        <taxon>Rosales</taxon>
        <taxon>Moraceae</taxon>
        <taxon>Ficeae</taxon>
        <taxon>Ficus</taxon>
    </lineage>
</organism>
<name>A0AA87Z3G9_FICCA</name>
<protein>
    <submittedName>
        <fullName evidence="2">Uncharacterized protein</fullName>
    </submittedName>
</protein>
<dbReference type="Proteomes" id="UP001187192">
    <property type="component" value="Unassembled WGS sequence"/>
</dbReference>
<gene>
    <name evidence="2" type="ORF">TIFTF001_002155</name>
</gene>
<keyword evidence="3" id="KW-1185">Reference proteome</keyword>
<feature type="compositionally biased region" description="Polar residues" evidence="1">
    <location>
        <begin position="1"/>
        <end position="11"/>
    </location>
</feature>
<accession>A0AA87Z3G9</accession>
<dbReference type="EMBL" id="BTGU01000002">
    <property type="protein sequence ID" value="GMN28743.1"/>
    <property type="molecule type" value="Genomic_DNA"/>
</dbReference>
<evidence type="ECO:0000256" key="1">
    <source>
        <dbReference type="SAM" id="MobiDB-lite"/>
    </source>
</evidence>
<feature type="region of interest" description="Disordered" evidence="1">
    <location>
        <begin position="1"/>
        <end position="93"/>
    </location>
</feature>
<reference evidence="2" key="1">
    <citation type="submission" date="2023-07" db="EMBL/GenBank/DDBJ databases">
        <title>draft genome sequence of fig (Ficus carica).</title>
        <authorList>
            <person name="Takahashi T."/>
            <person name="Nishimura K."/>
        </authorList>
    </citation>
    <scope>NUCLEOTIDE SEQUENCE</scope>
</reference>
<sequence length="202" mass="22310">MTHMAVTSTSVDGEIVPPTGGDPDLQPPTYEITRLTVKPHPTSPRPAPRPAEPSIGRRPLLAPYAPNRRPPFPPGTPTNDRNRRNSRSVELQTRHEISKELCLSLATGPPPIGCQPSLTRAMATGPPISKSPAIAQLVPLPAIAQRSRRRSFTSHHYGELLVCDELCNPRFGFHTKYLNKISDDSVRRMMTGGRRFSGRREL</sequence>
<feature type="compositionally biased region" description="Pro residues" evidence="1">
    <location>
        <begin position="41"/>
        <end position="51"/>
    </location>
</feature>
<evidence type="ECO:0000313" key="2">
    <source>
        <dbReference type="EMBL" id="GMN28743.1"/>
    </source>
</evidence>
<evidence type="ECO:0000313" key="3">
    <source>
        <dbReference type="Proteomes" id="UP001187192"/>
    </source>
</evidence>
<proteinExistence type="predicted"/>